<evidence type="ECO:0000313" key="2">
    <source>
        <dbReference type="Proteomes" id="UP000805193"/>
    </source>
</evidence>
<name>A0AC60PPH4_IXOPE</name>
<keyword evidence="2" id="KW-1185">Reference proteome</keyword>
<dbReference type="Proteomes" id="UP000805193">
    <property type="component" value="Unassembled WGS sequence"/>
</dbReference>
<protein>
    <submittedName>
        <fullName evidence="1">Uncharacterized protein</fullName>
    </submittedName>
</protein>
<dbReference type="EMBL" id="JABSTQ010010165">
    <property type="protein sequence ID" value="KAG0422909.1"/>
    <property type="molecule type" value="Genomic_DNA"/>
</dbReference>
<accession>A0AC60PPH4</accession>
<sequence>MELYREHFPDDVDDPGLNENYRFYLNELASRPNGLLIEDMLSQWWGKYDILETNHDYMPWSVAVSFSALFPMSTVLSDSNGLFPTRGKSHNPACQRLQLHEAQSMKQDPVVQARLMRSYKMMLDFFGLELLDEAKGVVDKAPHWEIRFLNLNRSLHNSMRITRILKSLGEVGLEHLKYPLVEFLLKQVLKEKTLSRLEDSLLTYWVHTIRSDNDRRFLLCVAEAVMDKFVPDAGQLIEDRRSKEDEDKDRTLLRSALLPATRCT</sequence>
<comment type="caution">
    <text evidence="1">The sequence shown here is derived from an EMBL/GenBank/DDBJ whole genome shotgun (WGS) entry which is preliminary data.</text>
</comment>
<evidence type="ECO:0000313" key="1">
    <source>
        <dbReference type="EMBL" id="KAG0422909.1"/>
    </source>
</evidence>
<proteinExistence type="predicted"/>
<organism evidence="1 2">
    <name type="scientific">Ixodes persulcatus</name>
    <name type="common">Taiga tick</name>
    <dbReference type="NCBI Taxonomy" id="34615"/>
    <lineage>
        <taxon>Eukaryota</taxon>
        <taxon>Metazoa</taxon>
        <taxon>Ecdysozoa</taxon>
        <taxon>Arthropoda</taxon>
        <taxon>Chelicerata</taxon>
        <taxon>Arachnida</taxon>
        <taxon>Acari</taxon>
        <taxon>Parasitiformes</taxon>
        <taxon>Ixodida</taxon>
        <taxon>Ixodoidea</taxon>
        <taxon>Ixodidae</taxon>
        <taxon>Ixodinae</taxon>
        <taxon>Ixodes</taxon>
    </lineage>
</organism>
<gene>
    <name evidence="1" type="ORF">HPB47_001292</name>
</gene>
<reference evidence="1 2" key="1">
    <citation type="journal article" date="2020" name="Cell">
        <title>Large-Scale Comparative Analyses of Tick Genomes Elucidate Their Genetic Diversity and Vector Capacities.</title>
        <authorList>
            <consortium name="Tick Genome and Microbiome Consortium (TIGMIC)"/>
            <person name="Jia N."/>
            <person name="Wang J."/>
            <person name="Shi W."/>
            <person name="Du L."/>
            <person name="Sun Y."/>
            <person name="Zhan W."/>
            <person name="Jiang J.F."/>
            <person name="Wang Q."/>
            <person name="Zhang B."/>
            <person name="Ji P."/>
            <person name="Bell-Sakyi L."/>
            <person name="Cui X.M."/>
            <person name="Yuan T.T."/>
            <person name="Jiang B.G."/>
            <person name="Yang W.F."/>
            <person name="Lam T.T."/>
            <person name="Chang Q.C."/>
            <person name="Ding S.J."/>
            <person name="Wang X.J."/>
            <person name="Zhu J.G."/>
            <person name="Ruan X.D."/>
            <person name="Zhao L."/>
            <person name="Wei J.T."/>
            <person name="Ye R.Z."/>
            <person name="Que T.C."/>
            <person name="Du C.H."/>
            <person name="Zhou Y.H."/>
            <person name="Cheng J.X."/>
            <person name="Dai P.F."/>
            <person name="Guo W.B."/>
            <person name="Han X.H."/>
            <person name="Huang E.J."/>
            <person name="Li L.F."/>
            <person name="Wei W."/>
            <person name="Gao Y.C."/>
            <person name="Liu J.Z."/>
            <person name="Shao H.Z."/>
            <person name="Wang X."/>
            <person name="Wang C.C."/>
            <person name="Yang T.C."/>
            <person name="Huo Q.B."/>
            <person name="Li W."/>
            <person name="Chen H.Y."/>
            <person name="Chen S.E."/>
            <person name="Zhou L.G."/>
            <person name="Ni X.B."/>
            <person name="Tian J.H."/>
            <person name="Sheng Y."/>
            <person name="Liu T."/>
            <person name="Pan Y.S."/>
            <person name="Xia L.Y."/>
            <person name="Li J."/>
            <person name="Zhao F."/>
            <person name="Cao W.C."/>
        </authorList>
    </citation>
    <scope>NUCLEOTIDE SEQUENCE [LARGE SCALE GENOMIC DNA]</scope>
    <source>
        <strain evidence="1">Iper-2018</strain>
    </source>
</reference>